<evidence type="ECO:0000256" key="5">
    <source>
        <dbReference type="ARBA" id="ARBA00023004"/>
    </source>
</evidence>
<keyword evidence="8" id="KW-1133">Transmembrane helix</keyword>
<evidence type="ECO:0008006" key="11">
    <source>
        <dbReference type="Google" id="ProtNLM"/>
    </source>
</evidence>
<keyword evidence="5 7" id="KW-0408">Iron</keyword>
<dbReference type="PANTHER" id="PTHR24305:SF232">
    <property type="entry name" value="P450, PUTATIVE (EUROFUNG)-RELATED"/>
    <property type="match status" value="1"/>
</dbReference>
<evidence type="ECO:0000256" key="3">
    <source>
        <dbReference type="ARBA" id="ARBA00022617"/>
    </source>
</evidence>
<evidence type="ECO:0000313" key="9">
    <source>
        <dbReference type="EMBL" id="KAL1869594.1"/>
    </source>
</evidence>
<comment type="cofactor">
    <cofactor evidence="1">
        <name>heme</name>
        <dbReference type="ChEBI" id="CHEBI:30413"/>
    </cofactor>
</comment>
<dbReference type="Pfam" id="PF00067">
    <property type="entry name" value="p450"/>
    <property type="match status" value="2"/>
</dbReference>
<keyword evidence="7" id="KW-0560">Oxidoreductase</keyword>
<comment type="similarity">
    <text evidence="2 7">Belongs to the cytochrome P450 family.</text>
</comment>
<gene>
    <name evidence="9" type="ORF">Daus18300_005448</name>
</gene>
<keyword evidence="8" id="KW-0472">Membrane</keyword>
<dbReference type="SUPFAM" id="SSF48264">
    <property type="entry name" value="Cytochrome P450"/>
    <property type="match status" value="1"/>
</dbReference>
<keyword evidence="4 7" id="KW-0479">Metal-binding</keyword>
<keyword evidence="8" id="KW-0812">Transmembrane</keyword>
<dbReference type="InterPro" id="IPR002403">
    <property type="entry name" value="Cyt_P450_E_grp-IV"/>
</dbReference>
<dbReference type="InterPro" id="IPR017972">
    <property type="entry name" value="Cyt_P450_CS"/>
</dbReference>
<dbReference type="Gene3D" id="1.10.630.10">
    <property type="entry name" value="Cytochrome P450"/>
    <property type="match status" value="1"/>
</dbReference>
<dbReference type="InterPro" id="IPR050121">
    <property type="entry name" value="Cytochrome_P450_monoxygenase"/>
</dbReference>
<sequence length="583" mass="66309">MSTSEPFTSYLSPVSEYLALPLLIAAAILFLLYRWALPKPIPGIPYDEAAARSLFGSTLQMLAFRKANNDRLTDWFAQQAQLNRWPLSQFWMAPLARPTLVLADFREVQDILLRRSKEFGRSKRDKSLFANTFPEFHLALTSEDPKYKRNRALVKDLMSPLFLKNVSAPQVYSKSTNLINLWKFKLAAARGRPFDVVDDIFGTLSDTITGAAFALNDDMSTTKQQLLYLQSLRADLQLAPSEDGASIFPKLSPLPYYRALRRVSDHQGDLSKAASPFLSHHFAMLTQSELRRDFNVIREFEAKEIQKSIARLDEDENDLTSALDHLVAQEKHIAIKEGRKPEYYSQRIFDEVVGYYRAGHETTANTASWIVKYLAQNPEVQEQLRSALRAAHTVAFQEGRQPTAAEILEARTPLLSAVIEEVLRLQAPFGLIDREALVDTVVLGHRVPKGTVIFMSSLGPSLHTPALPIPEHLRSEASQAKQWDRNWAPDDIHLFKPERWLKKDEEKGEVTYDSQAGPLLSFGLGPRQCFGKRLAYLQLRILATLFVWNFEFENIEGPLGAFEINELNVRQPQYCYVKLKDVQ</sequence>
<keyword evidence="10" id="KW-1185">Reference proteome</keyword>
<keyword evidence="6 7" id="KW-0503">Monooxygenase</keyword>
<reference evidence="9 10" key="1">
    <citation type="journal article" date="2024" name="IMA Fungus">
        <title>IMA Genome - F19 : A genome assembly and annotation guide to empower mycologists, including annotated draft genome sequences of Ceratocystis pirilliformis, Diaporthe australafricana, Fusarium ophioides, Paecilomyces lecythidis, and Sporothrix stenoceras.</title>
        <authorList>
            <person name="Aylward J."/>
            <person name="Wilson A.M."/>
            <person name="Visagie C.M."/>
            <person name="Spraker J."/>
            <person name="Barnes I."/>
            <person name="Buitendag C."/>
            <person name="Ceriani C."/>
            <person name="Del Mar Angel L."/>
            <person name="du Plessis D."/>
            <person name="Fuchs T."/>
            <person name="Gasser K."/>
            <person name="Kramer D."/>
            <person name="Li W."/>
            <person name="Munsamy K."/>
            <person name="Piso A."/>
            <person name="Price J.L."/>
            <person name="Sonnekus B."/>
            <person name="Thomas C."/>
            <person name="van der Nest A."/>
            <person name="van Dijk A."/>
            <person name="van Heerden A."/>
            <person name="van Vuuren N."/>
            <person name="Yilmaz N."/>
            <person name="Duong T.A."/>
            <person name="van der Merwe N.A."/>
            <person name="Wingfield M.J."/>
            <person name="Wingfield B.D."/>
        </authorList>
    </citation>
    <scope>NUCLEOTIDE SEQUENCE [LARGE SCALE GENOMIC DNA]</scope>
    <source>
        <strain evidence="9 10">CMW 18300</strain>
    </source>
</reference>
<name>A0ABR3X1B9_9PEZI</name>
<dbReference type="PRINTS" id="PR00465">
    <property type="entry name" value="EP450IV"/>
</dbReference>
<evidence type="ECO:0000256" key="1">
    <source>
        <dbReference type="ARBA" id="ARBA00001971"/>
    </source>
</evidence>
<evidence type="ECO:0000256" key="4">
    <source>
        <dbReference type="ARBA" id="ARBA00022723"/>
    </source>
</evidence>
<dbReference type="InterPro" id="IPR036396">
    <property type="entry name" value="Cyt_P450_sf"/>
</dbReference>
<dbReference type="EMBL" id="JAWRVE010000040">
    <property type="protein sequence ID" value="KAL1869594.1"/>
    <property type="molecule type" value="Genomic_DNA"/>
</dbReference>
<protein>
    <recommendedName>
        <fullName evidence="11">Cytochrome P450 monooxygenase</fullName>
    </recommendedName>
</protein>
<dbReference type="InterPro" id="IPR001128">
    <property type="entry name" value="Cyt_P450"/>
</dbReference>
<accession>A0ABR3X1B9</accession>
<proteinExistence type="inferred from homology"/>
<dbReference type="Proteomes" id="UP001583177">
    <property type="component" value="Unassembled WGS sequence"/>
</dbReference>
<comment type="caution">
    <text evidence="9">The sequence shown here is derived from an EMBL/GenBank/DDBJ whole genome shotgun (WGS) entry which is preliminary data.</text>
</comment>
<dbReference type="PANTHER" id="PTHR24305">
    <property type="entry name" value="CYTOCHROME P450"/>
    <property type="match status" value="1"/>
</dbReference>
<organism evidence="9 10">
    <name type="scientific">Diaporthe australafricana</name>
    <dbReference type="NCBI Taxonomy" id="127596"/>
    <lineage>
        <taxon>Eukaryota</taxon>
        <taxon>Fungi</taxon>
        <taxon>Dikarya</taxon>
        <taxon>Ascomycota</taxon>
        <taxon>Pezizomycotina</taxon>
        <taxon>Sordariomycetes</taxon>
        <taxon>Sordariomycetidae</taxon>
        <taxon>Diaporthales</taxon>
        <taxon>Diaporthaceae</taxon>
        <taxon>Diaporthe</taxon>
    </lineage>
</organism>
<evidence type="ECO:0000256" key="2">
    <source>
        <dbReference type="ARBA" id="ARBA00010617"/>
    </source>
</evidence>
<keyword evidence="3 7" id="KW-0349">Heme</keyword>
<evidence type="ECO:0000313" key="10">
    <source>
        <dbReference type="Proteomes" id="UP001583177"/>
    </source>
</evidence>
<feature type="transmembrane region" description="Helical" evidence="8">
    <location>
        <begin position="17"/>
        <end position="36"/>
    </location>
</feature>
<dbReference type="PROSITE" id="PS00086">
    <property type="entry name" value="CYTOCHROME_P450"/>
    <property type="match status" value="1"/>
</dbReference>
<dbReference type="PRINTS" id="PR00385">
    <property type="entry name" value="P450"/>
</dbReference>
<evidence type="ECO:0000256" key="8">
    <source>
        <dbReference type="SAM" id="Phobius"/>
    </source>
</evidence>
<evidence type="ECO:0000256" key="6">
    <source>
        <dbReference type="ARBA" id="ARBA00023033"/>
    </source>
</evidence>
<evidence type="ECO:0000256" key="7">
    <source>
        <dbReference type="RuleBase" id="RU000461"/>
    </source>
</evidence>